<dbReference type="Proteomes" id="UP000235786">
    <property type="component" value="Unassembled WGS sequence"/>
</dbReference>
<evidence type="ECO:0000313" key="1">
    <source>
        <dbReference type="EMBL" id="PMD48563.1"/>
    </source>
</evidence>
<name>A0A2J6SCS0_HYAVF</name>
<dbReference type="AlphaFoldDB" id="A0A2J6SCS0"/>
<keyword evidence="2" id="KW-1185">Reference proteome</keyword>
<organism evidence="1 2">
    <name type="scientific">Hyaloscypha variabilis (strain UAMH 11265 / GT02V1 / F)</name>
    <name type="common">Meliniomyces variabilis</name>
    <dbReference type="NCBI Taxonomy" id="1149755"/>
    <lineage>
        <taxon>Eukaryota</taxon>
        <taxon>Fungi</taxon>
        <taxon>Dikarya</taxon>
        <taxon>Ascomycota</taxon>
        <taxon>Pezizomycotina</taxon>
        <taxon>Leotiomycetes</taxon>
        <taxon>Helotiales</taxon>
        <taxon>Hyaloscyphaceae</taxon>
        <taxon>Hyaloscypha</taxon>
        <taxon>Hyaloscypha variabilis</taxon>
    </lineage>
</organism>
<evidence type="ECO:0000313" key="2">
    <source>
        <dbReference type="Proteomes" id="UP000235786"/>
    </source>
</evidence>
<dbReference type="EMBL" id="KZ613937">
    <property type="protein sequence ID" value="PMD48563.1"/>
    <property type="molecule type" value="Genomic_DNA"/>
</dbReference>
<accession>A0A2J6SCS0</accession>
<protein>
    <submittedName>
        <fullName evidence="1">Uncharacterized protein</fullName>
    </submittedName>
</protein>
<reference evidence="1 2" key="1">
    <citation type="submission" date="2016-04" db="EMBL/GenBank/DDBJ databases">
        <title>A degradative enzymes factory behind the ericoid mycorrhizal symbiosis.</title>
        <authorList>
            <consortium name="DOE Joint Genome Institute"/>
            <person name="Martino E."/>
            <person name="Morin E."/>
            <person name="Grelet G."/>
            <person name="Kuo A."/>
            <person name="Kohler A."/>
            <person name="Daghino S."/>
            <person name="Barry K."/>
            <person name="Choi C."/>
            <person name="Cichocki N."/>
            <person name="Clum A."/>
            <person name="Copeland A."/>
            <person name="Hainaut M."/>
            <person name="Haridas S."/>
            <person name="Labutti K."/>
            <person name="Lindquist E."/>
            <person name="Lipzen A."/>
            <person name="Khouja H.-R."/>
            <person name="Murat C."/>
            <person name="Ohm R."/>
            <person name="Olson A."/>
            <person name="Spatafora J."/>
            <person name="Veneault-Fourrey C."/>
            <person name="Henrissat B."/>
            <person name="Grigoriev I."/>
            <person name="Martin F."/>
            <person name="Perotto S."/>
        </authorList>
    </citation>
    <scope>NUCLEOTIDE SEQUENCE [LARGE SCALE GENOMIC DNA]</scope>
    <source>
        <strain evidence="1 2">F</strain>
    </source>
</reference>
<gene>
    <name evidence="1" type="ORF">L207DRAFT_9904</name>
</gene>
<sequence length="171" mass="19315">MRVSVRVARDLAFVEHHLQYHTAAQCGAHPLRCFLRNVTHHPRCNHSSASSQTSCCITRNIGVLSAIQHEPCASSPDVSIRISTTYSILYANTSFRCTDPGQEPMSLAWHRISVLSRSLYIKQYRIVQIIHLHPPPGLEIIELHAGRSHKAFFQIVETERQTFATIPKNPP</sequence>
<proteinExistence type="predicted"/>